<dbReference type="AlphaFoldDB" id="A0A7W6E8F3"/>
<dbReference type="RefSeq" id="WP_184568348.1">
    <property type="nucleotide sequence ID" value="NZ_JACIEI010000029.1"/>
</dbReference>
<reference evidence="3 4" key="1">
    <citation type="submission" date="2020-08" db="EMBL/GenBank/DDBJ databases">
        <title>Genomic Encyclopedia of Type Strains, Phase IV (KMG-IV): sequencing the most valuable type-strain genomes for metagenomic binning, comparative biology and taxonomic classification.</title>
        <authorList>
            <person name="Goeker M."/>
        </authorList>
    </citation>
    <scope>NUCLEOTIDE SEQUENCE [LARGE SCALE GENOMIC DNA]</scope>
    <source>
        <strain evidence="3 4">DSM 102234</strain>
    </source>
</reference>
<comment type="caution">
    <text evidence="3">The sequence shown here is derived from an EMBL/GenBank/DDBJ whole genome shotgun (WGS) entry which is preliminary data.</text>
</comment>
<protein>
    <recommendedName>
        <fullName evidence="5">Replication region DNA-binding N-term</fullName>
    </recommendedName>
</protein>
<evidence type="ECO:0000313" key="3">
    <source>
        <dbReference type="EMBL" id="MBB3996114.1"/>
    </source>
</evidence>
<feature type="region of interest" description="Disordered" evidence="2">
    <location>
        <begin position="1"/>
        <end position="21"/>
    </location>
</feature>
<keyword evidence="1" id="KW-0175">Coiled coil</keyword>
<dbReference type="EMBL" id="JACIEI010000029">
    <property type="protein sequence ID" value="MBB3996114.1"/>
    <property type="molecule type" value="Genomic_DNA"/>
</dbReference>
<accession>A0A7W6E8F3</accession>
<name>A0A7W6E8F3_9RHOB</name>
<evidence type="ECO:0000256" key="2">
    <source>
        <dbReference type="SAM" id="MobiDB-lite"/>
    </source>
</evidence>
<dbReference type="Proteomes" id="UP000530268">
    <property type="component" value="Unassembled WGS sequence"/>
</dbReference>
<keyword evidence="4" id="KW-1185">Reference proteome</keyword>
<proteinExistence type="predicted"/>
<evidence type="ECO:0000313" key="4">
    <source>
        <dbReference type="Proteomes" id="UP000530268"/>
    </source>
</evidence>
<organism evidence="3 4">
    <name type="scientific">Sulfitobacter undariae</name>
    <dbReference type="NCBI Taxonomy" id="1563671"/>
    <lineage>
        <taxon>Bacteria</taxon>
        <taxon>Pseudomonadati</taxon>
        <taxon>Pseudomonadota</taxon>
        <taxon>Alphaproteobacteria</taxon>
        <taxon>Rhodobacterales</taxon>
        <taxon>Roseobacteraceae</taxon>
        <taxon>Sulfitobacter</taxon>
    </lineage>
</organism>
<feature type="coiled-coil region" evidence="1">
    <location>
        <begin position="57"/>
        <end position="84"/>
    </location>
</feature>
<feature type="compositionally biased region" description="Polar residues" evidence="2">
    <location>
        <begin position="1"/>
        <end position="10"/>
    </location>
</feature>
<evidence type="ECO:0000256" key="1">
    <source>
        <dbReference type="SAM" id="Coils"/>
    </source>
</evidence>
<sequence>MSKALQSGQISAEKDDKGRWQIDPSELQRWMDANPFLNTPENQTTTHMETQENPIGNSALSTEVKMLREQMDKLETMHERERQTLLGQVEDLKVEAERRSREHMQALAVLTDQREKVTEPRRRFFGLLKG</sequence>
<gene>
    <name evidence="3" type="ORF">GGR95_003782</name>
</gene>
<evidence type="ECO:0008006" key="5">
    <source>
        <dbReference type="Google" id="ProtNLM"/>
    </source>
</evidence>